<feature type="domain" description="RDD" evidence="6">
    <location>
        <begin position="11"/>
        <end position="144"/>
    </location>
</feature>
<dbReference type="EMBL" id="BAAADU010000002">
    <property type="protein sequence ID" value="GAA0649865.1"/>
    <property type="molecule type" value="Genomic_DNA"/>
</dbReference>
<dbReference type="PANTHER" id="PTHR38480:SF1">
    <property type="entry name" value="SLR0254 PROTEIN"/>
    <property type="match status" value="1"/>
</dbReference>
<gene>
    <name evidence="7" type="ORF">GCM10009019_10830</name>
</gene>
<evidence type="ECO:0000256" key="4">
    <source>
        <dbReference type="ARBA" id="ARBA00023136"/>
    </source>
</evidence>
<dbReference type="Proteomes" id="UP001500194">
    <property type="component" value="Unassembled WGS sequence"/>
</dbReference>
<evidence type="ECO:0000256" key="2">
    <source>
        <dbReference type="ARBA" id="ARBA00022692"/>
    </source>
</evidence>
<evidence type="ECO:0000256" key="5">
    <source>
        <dbReference type="SAM" id="Phobius"/>
    </source>
</evidence>
<comment type="caution">
    <text evidence="7">The sequence shown here is derived from an EMBL/GenBank/DDBJ whole genome shotgun (WGS) entry which is preliminary data.</text>
</comment>
<reference evidence="7 8" key="1">
    <citation type="journal article" date="2019" name="Int. J. Syst. Evol. Microbiol.">
        <title>The Global Catalogue of Microorganisms (GCM) 10K type strain sequencing project: providing services to taxonomists for standard genome sequencing and annotation.</title>
        <authorList>
            <consortium name="The Broad Institute Genomics Platform"/>
            <consortium name="The Broad Institute Genome Sequencing Center for Infectious Disease"/>
            <person name="Wu L."/>
            <person name="Ma J."/>
        </authorList>
    </citation>
    <scope>NUCLEOTIDE SEQUENCE [LARGE SCALE GENOMIC DNA]</scope>
    <source>
        <strain evidence="7 8">JCM 16327</strain>
    </source>
</reference>
<feature type="transmembrane region" description="Helical" evidence="5">
    <location>
        <begin position="112"/>
        <end position="132"/>
    </location>
</feature>
<proteinExistence type="predicted"/>
<dbReference type="InterPro" id="IPR010432">
    <property type="entry name" value="RDD"/>
</dbReference>
<keyword evidence="4 5" id="KW-0472">Membrane</keyword>
<comment type="subcellular location">
    <subcellularLocation>
        <location evidence="1">Membrane</location>
        <topology evidence="1">Multi-pass membrane protein</topology>
    </subcellularLocation>
</comment>
<dbReference type="AlphaFoldDB" id="A0AAV3T0A5"/>
<dbReference type="PANTHER" id="PTHR38480">
    <property type="entry name" value="SLR0254 PROTEIN"/>
    <property type="match status" value="1"/>
</dbReference>
<keyword evidence="3 5" id="KW-1133">Transmembrane helix</keyword>
<evidence type="ECO:0000256" key="1">
    <source>
        <dbReference type="ARBA" id="ARBA00004141"/>
    </source>
</evidence>
<dbReference type="GO" id="GO:0016020">
    <property type="term" value="C:membrane"/>
    <property type="evidence" value="ECO:0007669"/>
    <property type="project" value="UniProtKB-SubCell"/>
</dbReference>
<dbReference type="GeneID" id="68571790"/>
<accession>A0AAV3T0A5</accession>
<keyword evidence="2 5" id="KW-0812">Transmembrane</keyword>
<name>A0AAV3T0A5_9EURY</name>
<sequence length="151" mass="16169">MTEDESEECGVGIRGVALAVDSGVWFALLFAAVYAVGFVTGDLRVTGASADAELSGFPAQVAFLLWLALAIEYHVLMEYRYGQTVGKYLVAVRVVADDGGTPTLRAAAVRNVFRLVDVLPAFYLVGIVSILASDRKKRLGDRVADTVVVRA</sequence>
<dbReference type="Pfam" id="PF06271">
    <property type="entry name" value="RDD"/>
    <property type="match status" value="1"/>
</dbReference>
<dbReference type="RefSeq" id="WP_227261214.1">
    <property type="nucleotide sequence ID" value="NZ_BAAADU010000002.1"/>
</dbReference>
<keyword evidence="8" id="KW-1185">Reference proteome</keyword>
<evidence type="ECO:0000313" key="7">
    <source>
        <dbReference type="EMBL" id="GAA0649865.1"/>
    </source>
</evidence>
<protein>
    <recommendedName>
        <fullName evidence="6">RDD domain-containing protein</fullName>
    </recommendedName>
</protein>
<evidence type="ECO:0000256" key="3">
    <source>
        <dbReference type="ARBA" id="ARBA00022989"/>
    </source>
</evidence>
<evidence type="ECO:0000313" key="8">
    <source>
        <dbReference type="Proteomes" id="UP001500194"/>
    </source>
</evidence>
<evidence type="ECO:0000259" key="6">
    <source>
        <dbReference type="Pfam" id="PF06271"/>
    </source>
</evidence>
<feature type="transmembrane region" description="Helical" evidence="5">
    <location>
        <begin position="57"/>
        <end position="76"/>
    </location>
</feature>
<organism evidence="7 8">
    <name type="scientific">Salarchaeum japonicum</name>
    <dbReference type="NCBI Taxonomy" id="555573"/>
    <lineage>
        <taxon>Archaea</taxon>
        <taxon>Methanobacteriati</taxon>
        <taxon>Methanobacteriota</taxon>
        <taxon>Stenosarchaea group</taxon>
        <taxon>Halobacteria</taxon>
        <taxon>Halobacteriales</taxon>
        <taxon>Halobacteriaceae</taxon>
    </lineage>
</organism>